<accession>A0A9X9LTB2</accession>
<feature type="region of interest" description="Disordered" evidence="1">
    <location>
        <begin position="1"/>
        <end position="52"/>
    </location>
</feature>
<organism evidence="2 3">
    <name type="scientific">Gulo gulo</name>
    <name type="common">Wolverine</name>
    <name type="synonym">Gluton</name>
    <dbReference type="NCBI Taxonomy" id="48420"/>
    <lineage>
        <taxon>Eukaryota</taxon>
        <taxon>Metazoa</taxon>
        <taxon>Chordata</taxon>
        <taxon>Craniata</taxon>
        <taxon>Vertebrata</taxon>
        <taxon>Euteleostomi</taxon>
        <taxon>Mammalia</taxon>
        <taxon>Eutheria</taxon>
        <taxon>Laurasiatheria</taxon>
        <taxon>Carnivora</taxon>
        <taxon>Caniformia</taxon>
        <taxon>Musteloidea</taxon>
        <taxon>Mustelidae</taxon>
        <taxon>Guloninae</taxon>
        <taxon>Gulo</taxon>
    </lineage>
</organism>
<gene>
    <name evidence="2" type="ORF">BN2614_LOCUS2</name>
</gene>
<feature type="compositionally biased region" description="Polar residues" evidence="1">
    <location>
        <begin position="42"/>
        <end position="52"/>
    </location>
</feature>
<dbReference type="EMBL" id="CYRY02016179">
    <property type="protein sequence ID" value="VCW89362.1"/>
    <property type="molecule type" value="Genomic_DNA"/>
</dbReference>
<reference evidence="2 3" key="1">
    <citation type="submission" date="2018-10" db="EMBL/GenBank/DDBJ databases">
        <authorList>
            <person name="Ekblom R."/>
            <person name="Jareborg N."/>
        </authorList>
    </citation>
    <scope>NUCLEOTIDE SEQUENCE [LARGE SCALE GENOMIC DNA]</scope>
    <source>
        <tissue evidence="2">Muscle</tissue>
    </source>
</reference>
<dbReference type="AlphaFoldDB" id="A0A9X9LTB2"/>
<protein>
    <submittedName>
        <fullName evidence="2">Uncharacterized protein</fullName>
    </submittedName>
</protein>
<name>A0A9X9LTB2_GULGU</name>
<comment type="caution">
    <text evidence="2">The sequence shown here is derived from an EMBL/GenBank/DDBJ whole genome shotgun (WGS) entry which is preliminary data.</text>
</comment>
<proteinExistence type="predicted"/>
<feature type="non-terminal residue" evidence="2">
    <location>
        <position position="1"/>
    </location>
</feature>
<evidence type="ECO:0000313" key="2">
    <source>
        <dbReference type="EMBL" id="VCW89362.1"/>
    </source>
</evidence>
<evidence type="ECO:0000313" key="3">
    <source>
        <dbReference type="Proteomes" id="UP000269945"/>
    </source>
</evidence>
<evidence type="ECO:0000256" key="1">
    <source>
        <dbReference type="SAM" id="MobiDB-lite"/>
    </source>
</evidence>
<sequence>VVITHPSHAYTHTRVHTHTHHKRENKKAKGARKKENQVEAYQRTQAITKKKL</sequence>
<keyword evidence="3" id="KW-1185">Reference proteome</keyword>
<dbReference type="Proteomes" id="UP000269945">
    <property type="component" value="Unassembled WGS sequence"/>
</dbReference>
<feature type="compositionally biased region" description="Basic residues" evidence="1">
    <location>
        <begin position="11"/>
        <end position="32"/>
    </location>
</feature>